<gene>
    <name evidence="1" type="ORF">ABEB36_003787</name>
</gene>
<keyword evidence="2" id="KW-1185">Reference proteome</keyword>
<feature type="non-terminal residue" evidence="1">
    <location>
        <position position="110"/>
    </location>
</feature>
<dbReference type="AlphaFoldDB" id="A0ABD1F3S9"/>
<reference evidence="1 2" key="1">
    <citation type="submission" date="2024-05" db="EMBL/GenBank/DDBJ databases">
        <title>Genetic variation in Jamaican populations of the coffee berry borer (Hypothenemus hampei).</title>
        <authorList>
            <person name="Errbii M."/>
            <person name="Myrie A."/>
        </authorList>
    </citation>
    <scope>NUCLEOTIDE SEQUENCE [LARGE SCALE GENOMIC DNA]</scope>
    <source>
        <strain evidence="1">JA-Hopewell-2020-01-JO</strain>
        <tissue evidence="1">Whole body</tissue>
    </source>
</reference>
<name>A0ABD1F3S9_HYPHA</name>
<accession>A0ABD1F3S9</accession>
<proteinExistence type="predicted"/>
<dbReference type="EMBL" id="JBDJPC010000003">
    <property type="protein sequence ID" value="KAL1508976.1"/>
    <property type="molecule type" value="Genomic_DNA"/>
</dbReference>
<protein>
    <submittedName>
        <fullName evidence="1">Uncharacterized protein</fullName>
    </submittedName>
</protein>
<sequence>MEAKHIFSGVKRKIKELNENQAQSVTETLFSSLSYQWLNIPDALKKDPVSALNACANKKIVQNHIISEFVCLVTLKDLTNLNRRSRNKKQFDEYISMLRNIYKYDLKYLP</sequence>
<dbReference type="Proteomes" id="UP001566132">
    <property type="component" value="Unassembled WGS sequence"/>
</dbReference>
<comment type="caution">
    <text evidence="1">The sequence shown here is derived from an EMBL/GenBank/DDBJ whole genome shotgun (WGS) entry which is preliminary data.</text>
</comment>
<evidence type="ECO:0000313" key="1">
    <source>
        <dbReference type="EMBL" id="KAL1508976.1"/>
    </source>
</evidence>
<evidence type="ECO:0000313" key="2">
    <source>
        <dbReference type="Proteomes" id="UP001566132"/>
    </source>
</evidence>
<organism evidence="1 2">
    <name type="scientific">Hypothenemus hampei</name>
    <name type="common">Coffee berry borer</name>
    <dbReference type="NCBI Taxonomy" id="57062"/>
    <lineage>
        <taxon>Eukaryota</taxon>
        <taxon>Metazoa</taxon>
        <taxon>Ecdysozoa</taxon>
        <taxon>Arthropoda</taxon>
        <taxon>Hexapoda</taxon>
        <taxon>Insecta</taxon>
        <taxon>Pterygota</taxon>
        <taxon>Neoptera</taxon>
        <taxon>Endopterygota</taxon>
        <taxon>Coleoptera</taxon>
        <taxon>Polyphaga</taxon>
        <taxon>Cucujiformia</taxon>
        <taxon>Curculionidae</taxon>
        <taxon>Scolytinae</taxon>
        <taxon>Hypothenemus</taxon>
    </lineage>
</organism>